<feature type="compositionally biased region" description="Polar residues" evidence="14">
    <location>
        <begin position="364"/>
        <end position="380"/>
    </location>
</feature>
<dbReference type="InterPro" id="IPR011011">
    <property type="entry name" value="Znf_FYVE_PHD"/>
</dbReference>
<feature type="binding site" evidence="11">
    <location>
        <position position="455"/>
    </location>
    <ligand>
        <name>Zn(2+)</name>
        <dbReference type="ChEBI" id="CHEBI:29105"/>
        <label>2</label>
    </ligand>
</feature>
<comment type="similarity">
    <text evidence="2 13">Belongs to the ING family.</text>
</comment>
<feature type="binding site" evidence="11">
    <location>
        <position position="439"/>
    </location>
    <ligand>
        <name>Zn(2+)</name>
        <dbReference type="ChEBI" id="CHEBI:29105"/>
        <label>1</label>
    </ligand>
</feature>
<feature type="binding site" evidence="11">
    <location>
        <position position="464"/>
    </location>
    <ligand>
        <name>Zn(2+)</name>
        <dbReference type="ChEBI" id="CHEBI:29105"/>
        <label>1</label>
    </ligand>
</feature>
<feature type="compositionally biased region" description="Acidic residues" evidence="14">
    <location>
        <begin position="396"/>
        <end position="431"/>
    </location>
</feature>
<evidence type="ECO:0000256" key="6">
    <source>
        <dbReference type="ARBA" id="ARBA00022833"/>
    </source>
</evidence>
<dbReference type="PANTHER" id="PTHR10333:SF103">
    <property type="entry name" value="INHIBITOR OF GROWTH PROTEIN 3"/>
    <property type="match status" value="1"/>
</dbReference>
<feature type="binding site" evidence="11">
    <location>
        <position position="477"/>
    </location>
    <ligand>
        <name>Zn(2+)</name>
        <dbReference type="ChEBI" id="CHEBI:29105"/>
        <label>2</label>
    </ligand>
</feature>
<dbReference type="GO" id="GO:0006325">
    <property type="term" value="P:chromatin organization"/>
    <property type="evidence" value="ECO:0007669"/>
    <property type="project" value="UniProtKB-KW"/>
</dbReference>
<keyword evidence="10 13" id="KW-0539">Nucleus</keyword>
<evidence type="ECO:0000313" key="17">
    <source>
        <dbReference type="Proteomes" id="UP001620626"/>
    </source>
</evidence>
<keyword evidence="4 11" id="KW-0479">Metal-binding</keyword>
<evidence type="ECO:0000256" key="1">
    <source>
        <dbReference type="ARBA" id="ARBA00004123"/>
    </source>
</evidence>
<dbReference type="InterPro" id="IPR019786">
    <property type="entry name" value="Zinc_finger_PHD-type_CS"/>
</dbReference>
<dbReference type="Proteomes" id="UP001620626">
    <property type="component" value="Unassembled WGS sequence"/>
</dbReference>
<accession>A0ABD2LWK1</accession>
<sequence length="505" mass="57338">MHYLEDSLELLEHLPEELRRKCKELQQLDAQYSVAFDKLQRDSRHFFETIDQMTPIGAEQKNSELLEKFQSVREIGEAKVRVAEYLQLILEKYQERVAKDLAEFKADLEAENPGETELIEKNFMQTMLAMSSSSAGQFADLLDNLNIGRDNLEQQIIHPLRPFVSVPTESLNGDEESRTSTEMDLTPKGHRTQQFDEFRIPATLLNRRPSLADGPTTSSNSATLMPYDEDIFDAEMAAPPSKKQKPIATQRFFPHIGAVQQQEIVAVEQQREGSASSVSTVSTSYPSTSFAKIDFDGTELGSIGGPLSSPFHARQPSLVRMPLLAGVHASRHGRPRKLTKKVEQMLNEGTARVTGPIRGEGTGRTPSRANSLTRTRTYQTGIKRRRRRRKMHGEEGMADELEETVEDEDNYSYQDEEEEEAEDEEAGEEADDNKTWCICKQRSHGKMVACDNKNCPFEWFHYECVGITQEPRGEWYCPTCKMQRSGARPLSSSSSDMMAHEERMR</sequence>
<dbReference type="AlphaFoldDB" id="A0ABD2LWK1"/>
<keyword evidence="17" id="KW-1185">Reference proteome</keyword>
<dbReference type="CDD" id="cd15505">
    <property type="entry name" value="PHD_ING"/>
    <property type="match status" value="1"/>
</dbReference>
<dbReference type="SMART" id="SM00249">
    <property type="entry name" value="PHD"/>
    <property type="match status" value="1"/>
</dbReference>
<dbReference type="SMART" id="SM01408">
    <property type="entry name" value="ING"/>
    <property type="match status" value="1"/>
</dbReference>
<dbReference type="Gene3D" id="6.10.140.1740">
    <property type="match status" value="1"/>
</dbReference>
<keyword evidence="7 13" id="KW-0156">Chromatin regulator</keyword>
<dbReference type="SUPFAM" id="SSF57903">
    <property type="entry name" value="FYVE/PHD zinc finger"/>
    <property type="match status" value="1"/>
</dbReference>
<keyword evidence="5 12" id="KW-0863">Zinc-finger</keyword>
<comment type="domain">
    <text evidence="13">The PHD-type zinc finger mediates the binding to H3K4me3.</text>
</comment>
<evidence type="ECO:0000256" key="3">
    <source>
        <dbReference type="ARBA" id="ARBA00022604"/>
    </source>
</evidence>
<feature type="compositionally biased region" description="Basic and acidic residues" evidence="14">
    <location>
        <begin position="175"/>
        <end position="188"/>
    </location>
</feature>
<evidence type="ECO:0000256" key="4">
    <source>
        <dbReference type="ARBA" id="ARBA00022723"/>
    </source>
</evidence>
<dbReference type="Gene3D" id="3.30.40.10">
    <property type="entry name" value="Zinc/RING finger domain, C3HC4 (zinc finger)"/>
    <property type="match status" value="1"/>
</dbReference>
<feature type="compositionally biased region" description="Basic residues" evidence="14">
    <location>
        <begin position="382"/>
        <end position="391"/>
    </location>
</feature>
<evidence type="ECO:0000259" key="15">
    <source>
        <dbReference type="PROSITE" id="PS50016"/>
    </source>
</evidence>
<feature type="binding site" evidence="11">
    <location>
        <position position="480"/>
    </location>
    <ligand>
        <name>Zn(2+)</name>
        <dbReference type="ChEBI" id="CHEBI:29105"/>
        <label>2</label>
    </ligand>
</feature>
<evidence type="ECO:0000256" key="2">
    <source>
        <dbReference type="ARBA" id="ARBA00010210"/>
    </source>
</evidence>
<evidence type="ECO:0000256" key="7">
    <source>
        <dbReference type="ARBA" id="ARBA00022853"/>
    </source>
</evidence>
<keyword evidence="9" id="KW-0804">Transcription</keyword>
<keyword evidence="6 11" id="KW-0862">Zinc</keyword>
<evidence type="ECO:0000313" key="16">
    <source>
        <dbReference type="EMBL" id="KAL3119633.1"/>
    </source>
</evidence>
<feature type="domain" description="PHD-type" evidence="15">
    <location>
        <begin position="434"/>
        <end position="483"/>
    </location>
</feature>
<dbReference type="InterPro" id="IPR028651">
    <property type="entry name" value="ING_fam"/>
</dbReference>
<evidence type="ECO:0000256" key="10">
    <source>
        <dbReference type="ARBA" id="ARBA00023242"/>
    </source>
</evidence>
<protein>
    <recommendedName>
        <fullName evidence="13">Inhibitor of growth protein</fullName>
    </recommendedName>
</protein>
<gene>
    <name evidence="16" type="ORF">niasHT_006719</name>
</gene>
<dbReference type="InterPro" id="IPR001965">
    <property type="entry name" value="Znf_PHD"/>
</dbReference>
<name>A0ABD2LWK1_9BILA</name>
<organism evidence="16 17">
    <name type="scientific">Heterodera trifolii</name>
    <dbReference type="NCBI Taxonomy" id="157864"/>
    <lineage>
        <taxon>Eukaryota</taxon>
        <taxon>Metazoa</taxon>
        <taxon>Ecdysozoa</taxon>
        <taxon>Nematoda</taxon>
        <taxon>Chromadorea</taxon>
        <taxon>Rhabditida</taxon>
        <taxon>Tylenchina</taxon>
        <taxon>Tylenchomorpha</taxon>
        <taxon>Tylenchoidea</taxon>
        <taxon>Heteroderidae</taxon>
        <taxon>Heteroderinae</taxon>
        <taxon>Heterodera</taxon>
    </lineage>
</organism>
<feature type="region of interest" description="Disordered" evidence="14">
    <location>
        <begin position="486"/>
        <end position="505"/>
    </location>
</feature>
<comment type="subcellular location">
    <subcellularLocation>
        <location evidence="1 13">Nucleus</location>
    </subcellularLocation>
</comment>
<evidence type="ECO:0000256" key="5">
    <source>
        <dbReference type="ARBA" id="ARBA00022771"/>
    </source>
</evidence>
<dbReference type="EMBL" id="JBICBT010000240">
    <property type="protein sequence ID" value="KAL3119633.1"/>
    <property type="molecule type" value="Genomic_DNA"/>
</dbReference>
<dbReference type="PROSITE" id="PS50016">
    <property type="entry name" value="ZF_PHD_2"/>
    <property type="match status" value="1"/>
</dbReference>
<dbReference type="PANTHER" id="PTHR10333">
    <property type="entry name" value="INHIBITOR OF GROWTH PROTEIN"/>
    <property type="match status" value="1"/>
</dbReference>
<evidence type="ECO:0000256" key="9">
    <source>
        <dbReference type="ARBA" id="ARBA00023163"/>
    </source>
</evidence>
<dbReference type="Pfam" id="PF12998">
    <property type="entry name" value="ING"/>
    <property type="match status" value="1"/>
</dbReference>
<comment type="caution">
    <text evidence="16">The sequence shown here is derived from an EMBL/GenBank/DDBJ whole genome shotgun (WGS) entry which is preliminary data.</text>
</comment>
<evidence type="ECO:0000256" key="8">
    <source>
        <dbReference type="ARBA" id="ARBA00023015"/>
    </source>
</evidence>
<keyword evidence="8" id="KW-0805">Transcription regulation</keyword>
<feature type="binding site" evidence="11">
    <location>
        <position position="450"/>
    </location>
    <ligand>
        <name>Zn(2+)</name>
        <dbReference type="ChEBI" id="CHEBI:29105"/>
        <label>2</label>
    </ligand>
</feature>
<evidence type="ECO:0000256" key="11">
    <source>
        <dbReference type="PIRSR" id="PIRSR628651-51"/>
    </source>
</evidence>
<dbReference type="PROSITE" id="PS01359">
    <property type="entry name" value="ZF_PHD_1"/>
    <property type="match status" value="1"/>
</dbReference>
<dbReference type="Pfam" id="PF00628">
    <property type="entry name" value="PHD"/>
    <property type="match status" value="1"/>
</dbReference>
<comment type="function">
    <text evidence="13">Component of an histone acetyltransferase complex.</text>
</comment>
<keyword evidence="3" id="KW-0341">Growth regulation</keyword>
<feature type="region of interest" description="Disordered" evidence="14">
    <location>
        <begin position="167"/>
        <end position="188"/>
    </location>
</feature>
<dbReference type="GO" id="GO:0005634">
    <property type="term" value="C:nucleus"/>
    <property type="evidence" value="ECO:0007669"/>
    <property type="project" value="UniProtKB-SubCell"/>
</dbReference>
<dbReference type="InterPro" id="IPR013083">
    <property type="entry name" value="Znf_RING/FYVE/PHD"/>
</dbReference>
<proteinExistence type="inferred from homology"/>
<evidence type="ECO:0000256" key="14">
    <source>
        <dbReference type="SAM" id="MobiDB-lite"/>
    </source>
</evidence>
<reference evidence="16 17" key="1">
    <citation type="submission" date="2024-10" db="EMBL/GenBank/DDBJ databases">
        <authorList>
            <person name="Kim D."/>
        </authorList>
    </citation>
    <scope>NUCLEOTIDE SEQUENCE [LARGE SCALE GENOMIC DNA]</scope>
    <source>
        <strain evidence="16">BH-2024</strain>
    </source>
</reference>
<evidence type="ECO:0000256" key="12">
    <source>
        <dbReference type="PROSITE-ProRule" id="PRU00146"/>
    </source>
</evidence>
<evidence type="ECO:0000256" key="13">
    <source>
        <dbReference type="RuleBase" id="RU361213"/>
    </source>
</evidence>
<feature type="binding site" evidence="11">
    <location>
        <position position="437"/>
    </location>
    <ligand>
        <name>Zn(2+)</name>
        <dbReference type="ChEBI" id="CHEBI:29105"/>
        <label>1</label>
    </ligand>
</feature>
<feature type="region of interest" description="Disordered" evidence="14">
    <location>
        <begin position="353"/>
        <end position="432"/>
    </location>
</feature>
<comment type="subunit">
    <text evidence="13">Component of an histone acetyltransferase complex. Interacts with H3K4me3 and to a lesser extent with H3K4me2.</text>
</comment>
<feature type="binding site" evidence="11">
    <location>
        <position position="461"/>
    </location>
    <ligand>
        <name>Zn(2+)</name>
        <dbReference type="ChEBI" id="CHEBI:29105"/>
        <label>1</label>
    </ligand>
</feature>
<dbReference type="InterPro" id="IPR019787">
    <property type="entry name" value="Znf_PHD-finger"/>
</dbReference>
<dbReference type="GO" id="GO:0008270">
    <property type="term" value="F:zinc ion binding"/>
    <property type="evidence" value="ECO:0007669"/>
    <property type="project" value="UniProtKB-KW"/>
</dbReference>
<dbReference type="InterPro" id="IPR024610">
    <property type="entry name" value="ING_N_histone-binding"/>
</dbReference>